<dbReference type="EMBL" id="UINC01001652">
    <property type="protein sequence ID" value="SUZ85811.1"/>
    <property type="molecule type" value="Genomic_DNA"/>
</dbReference>
<name>A0A381R256_9ZZZZ</name>
<dbReference type="SUPFAM" id="SSF53335">
    <property type="entry name" value="S-adenosyl-L-methionine-dependent methyltransferases"/>
    <property type="match status" value="1"/>
</dbReference>
<evidence type="ECO:0000256" key="2">
    <source>
        <dbReference type="ARBA" id="ARBA00022552"/>
    </source>
</evidence>
<reference evidence="4" key="1">
    <citation type="submission" date="2018-05" db="EMBL/GenBank/DDBJ databases">
        <authorList>
            <person name="Lanie J.A."/>
            <person name="Ng W.-L."/>
            <person name="Kazmierczak K.M."/>
            <person name="Andrzejewski T.M."/>
            <person name="Davidsen T.M."/>
            <person name="Wayne K.J."/>
            <person name="Tettelin H."/>
            <person name="Glass J.I."/>
            <person name="Rusch D."/>
            <person name="Podicherti R."/>
            <person name="Tsui H.-C.T."/>
            <person name="Winkler M.E."/>
        </authorList>
    </citation>
    <scope>NUCLEOTIDE SEQUENCE</scope>
</reference>
<evidence type="ECO:0000256" key="3">
    <source>
        <dbReference type="ARBA" id="ARBA00022679"/>
    </source>
</evidence>
<keyword evidence="1" id="KW-0963">Cytoplasm</keyword>
<dbReference type="InterPro" id="IPR029063">
    <property type="entry name" value="SAM-dependent_MTases_sf"/>
</dbReference>
<organism evidence="4">
    <name type="scientific">marine metagenome</name>
    <dbReference type="NCBI Taxonomy" id="408172"/>
    <lineage>
        <taxon>unclassified sequences</taxon>
        <taxon>metagenomes</taxon>
        <taxon>ecological metagenomes</taxon>
    </lineage>
</organism>
<dbReference type="PANTHER" id="PTHR31760:SF0">
    <property type="entry name" value="S-ADENOSYL-L-METHIONINE-DEPENDENT METHYLTRANSFERASES SUPERFAMILY PROTEIN"/>
    <property type="match status" value="1"/>
</dbReference>
<proteinExistence type="inferred from homology"/>
<dbReference type="PANTHER" id="PTHR31760">
    <property type="entry name" value="S-ADENOSYL-L-METHIONINE-DEPENDENT METHYLTRANSFERASES SUPERFAMILY PROTEIN"/>
    <property type="match status" value="1"/>
</dbReference>
<dbReference type="InterPro" id="IPR003682">
    <property type="entry name" value="rRNA_ssu_MeTfrase_G"/>
</dbReference>
<dbReference type="AlphaFoldDB" id="A0A381R256"/>
<evidence type="ECO:0000313" key="4">
    <source>
        <dbReference type="EMBL" id="SUZ85811.1"/>
    </source>
</evidence>
<dbReference type="NCBIfam" id="TIGR00138">
    <property type="entry name" value="rsmG_gidB"/>
    <property type="match status" value="1"/>
</dbReference>
<accession>A0A381R256</accession>
<keyword evidence="3" id="KW-0808">Transferase</keyword>
<sequence length="226" mass="25385">MSDSIEVHAKLLERAALSQIKLHPDLANKLKKYLDLLDHWNKRINLTSLVNEDKALDRLIIEPLIAANQIGNDAQSFIDIGSGSGSPAIPINLVYPNMKMCMVESRSRKAAFLSEAIRELSLSNARVENCRYEELLPRQAIQNSACLLTIRSLKLSPAVLKHLGNFIRPGGQIFVFASEKFSGISKMLEQPFSQEATFPLVESLKSHLVVIRKQPIEIKRETEKQL</sequence>
<dbReference type="HAMAP" id="MF_00074">
    <property type="entry name" value="16SrRNA_methyltr_G"/>
    <property type="match status" value="1"/>
</dbReference>
<evidence type="ECO:0008006" key="5">
    <source>
        <dbReference type="Google" id="ProtNLM"/>
    </source>
</evidence>
<dbReference type="GO" id="GO:0005829">
    <property type="term" value="C:cytosol"/>
    <property type="evidence" value="ECO:0007669"/>
    <property type="project" value="TreeGrafter"/>
</dbReference>
<dbReference type="GO" id="GO:0070043">
    <property type="term" value="F:rRNA (guanine-N7-)-methyltransferase activity"/>
    <property type="evidence" value="ECO:0007669"/>
    <property type="project" value="TreeGrafter"/>
</dbReference>
<dbReference type="Gene3D" id="3.40.50.150">
    <property type="entry name" value="Vaccinia Virus protein VP39"/>
    <property type="match status" value="1"/>
</dbReference>
<gene>
    <name evidence="4" type="ORF">METZ01_LOCUS38665</name>
</gene>
<dbReference type="Pfam" id="PF02527">
    <property type="entry name" value="GidB"/>
    <property type="match status" value="1"/>
</dbReference>
<protein>
    <recommendedName>
        <fullName evidence="5">Ribosomal RNA small subunit methyltransferase G</fullName>
    </recommendedName>
</protein>
<keyword evidence="2" id="KW-0698">rRNA processing</keyword>
<evidence type="ECO:0000256" key="1">
    <source>
        <dbReference type="ARBA" id="ARBA00022490"/>
    </source>
</evidence>